<organism evidence="1 2">
    <name type="scientific">Planobispora longispora</name>
    <dbReference type="NCBI Taxonomy" id="28887"/>
    <lineage>
        <taxon>Bacteria</taxon>
        <taxon>Bacillati</taxon>
        <taxon>Actinomycetota</taxon>
        <taxon>Actinomycetes</taxon>
        <taxon>Streptosporangiales</taxon>
        <taxon>Streptosporangiaceae</taxon>
        <taxon>Planobispora</taxon>
    </lineage>
</organism>
<proteinExistence type="predicted"/>
<evidence type="ECO:0008006" key="3">
    <source>
        <dbReference type="Google" id="ProtNLM"/>
    </source>
</evidence>
<keyword evidence="2" id="KW-1185">Reference proteome</keyword>
<evidence type="ECO:0000313" key="1">
    <source>
        <dbReference type="EMBL" id="GIH79449.1"/>
    </source>
</evidence>
<dbReference type="AlphaFoldDB" id="A0A8J3RTT5"/>
<name>A0A8J3RTT5_9ACTN</name>
<accession>A0A8J3RTT5</accession>
<protein>
    <recommendedName>
        <fullName evidence="3">Transposase</fullName>
    </recommendedName>
</protein>
<sequence length="57" mass="6556">MAGKEICRCFDRYEVRPPRVVRFHGGRQDTVSAAWHRLHWFACELTRCHAVVGGKTG</sequence>
<dbReference type="EMBL" id="BOOH01000048">
    <property type="protein sequence ID" value="GIH79449.1"/>
    <property type="molecule type" value="Genomic_DNA"/>
</dbReference>
<comment type="caution">
    <text evidence="1">The sequence shown here is derived from an EMBL/GenBank/DDBJ whole genome shotgun (WGS) entry which is preliminary data.</text>
</comment>
<dbReference type="Proteomes" id="UP000616724">
    <property type="component" value="Unassembled WGS sequence"/>
</dbReference>
<evidence type="ECO:0000313" key="2">
    <source>
        <dbReference type="Proteomes" id="UP000616724"/>
    </source>
</evidence>
<dbReference type="RefSeq" id="WP_203893906.1">
    <property type="nucleotide sequence ID" value="NZ_BOOH01000048.1"/>
</dbReference>
<reference evidence="1 2" key="1">
    <citation type="submission" date="2021-01" db="EMBL/GenBank/DDBJ databases">
        <title>Whole genome shotgun sequence of Planobispora longispora NBRC 13918.</title>
        <authorList>
            <person name="Komaki H."/>
            <person name="Tamura T."/>
        </authorList>
    </citation>
    <scope>NUCLEOTIDE SEQUENCE [LARGE SCALE GENOMIC DNA]</scope>
    <source>
        <strain evidence="1 2">NBRC 13918</strain>
    </source>
</reference>
<gene>
    <name evidence="1" type="ORF">Plo01_58780</name>
</gene>